<feature type="domain" description="HTH marR-type" evidence="7">
    <location>
        <begin position="9"/>
        <end position="144"/>
    </location>
</feature>
<dbReference type="InterPro" id="IPR055166">
    <property type="entry name" value="Transc_reg_Sar_Rot_HTH"/>
</dbReference>
<proteinExistence type="predicted"/>
<accession>A0A9X0QUP9</accession>
<dbReference type="RefSeq" id="WP_186768923.1">
    <property type="nucleotide sequence ID" value="NZ_JACOMF010000002.1"/>
</dbReference>
<dbReference type="SUPFAM" id="SSF46785">
    <property type="entry name" value="Winged helix' DNA-binding domain"/>
    <property type="match status" value="1"/>
</dbReference>
<dbReference type="PROSITE" id="PS50995">
    <property type="entry name" value="HTH_MARR_2"/>
    <property type="match status" value="1"/>
</dbReference>
<comment type="subcellular location">
    <subcellularLocation>
        <location evidence="1">Cytoplasm</location>
    </subcellularLocation>
</comment>
<gene>
    <name evidence="8" type="ORF">H7965_02335</name>
</gene>
<evidence type="ECO:0000313" key="8">
    <source>
        <dbReference type="EMBL" id="MBC4014149.1"/>
    </source>
</evidence>
<evidence type="ECO:0000256" key="3">
    <source>
        <dbReference type="ARBA" id="ARBA00023015"/>
    </source>
</evidence>
<dbReference type="GO" id="GO:0003677">
    <property type="term" value="F:DNA binding"/>
    <property type="evidence" value="ECO:0007669"/>
    <property type="project" value="UniProtKB-KW"/>
</dbReference>
<reference evidence="8" key="1">
    <citation type="submission" date="2020-08" db="EMBL/GenBank/DDBJ databases">
        <authorList>
            <person name="Hu Y."/>
            <person name="Nguyen S.V."/>
            <person name="Li F."/>
            <person name="Fanning S."/>
        </authorList>
    </citation>
    <scope>NUCLEOTIDE SEQUENCE</scope>
    <source>
        <strain evidence="8">SYSU D8009</strain>
    </source>
</reference>
<protein>
    <submittedName>
        <fullName evidence="8">MarR family transcriptional regulator</fullName>
    </submittedName>
</protein>
<evidence type="ECO:0000256" key="2">
    <source>
        <dbReference type="ARBA" id="ARBA00022490"/>
    </source>
</evidence>
<dbReference type="GO" id="GO:0006950">
    <property type="term" value="P:response to stress"/>
    <property type="evidence" value="ECO:0007669"/>
    <property type="project" value="TreeGrafter"/>
</dbReference>
<organism evidence="8 9">
    <name type="scientific">Siccirubricoccus deserti</name>
    <dbReference type="NCBI Taxonomy" id="2013562"/>
    <lineage>
        <taxon>Bacteria</taxon>
        <taxon>Pseudomonadati</taxon>
        <taxon>Pseudomonadota</taxon>
        <taxon>Alphaproteobacteria</taxon>
        <taxon>Acetobacterales</taxon>
        <taxon>Roseomonadaceae</taxon>
        <taxon>Siccirubricoccus</taxon>
    </lineage>
</organism>
<dbReference type="GO" id="GO:0003700">
    <property type="term" value="F:DNA-binding transcription factor activity"/>
    <property type="evidence" value="ECO:0007669"/>
    <property type="project" value="InterPro"/>
</dbReference>
<dbReference type="AlphaFoldDB" id="A0A9X0QUP9"/>
<feature type="region of interest" description="Disordered" evidence="6">
    <location>
        <begin position="146"/>
        <end position="165"/>
    </location>
</feature>
<dbReference type="PANTHER" id="PTHR33164">
    <property type="entry name" value="TRANSCRIPTIONAL REGULATOR, MARR FAMILY"/>
    <property type="match status" value="1"/>
</dbReference>
<keyword evidence="9" id="KW-1185">Reference proteome</keyword>
<dbReference type="Gene3D" id="1.10.10.10">
    <property type="entry name" value="Winged helix-like DNA-binding domain superfamily/Winged helix DNA-binding domain"/>
    <property type="match status" value="1"/>
</dbReference>
<sequence>MTETRLDLDQYLCFAIHSAAQAVGRANKPLLDKLGLTYPQFLVMLVLWAEDGQTVGGIGDRLFLESNTLTPLLKRLETAGYIHRTRDAADERQVRIRLTEKGRALRETAKGEKIEWVDRVFEGDQDAAQALRQRITALRDKLLPEKLPPAKAALAKPASDKPPKE</sequence>
<evidence type="ECO:0000313" key="9">
    <source>
        <dbReference type="Proteomes" id="UP000600101"/>
    </source>
</evidence>
<evidence type="ECO:0000259" key="7">
    <source>
        <dbReference type="PROSITE" id="PS50995"/>
    </source>
</evidence>
<dbReference type="Proteomes" id="UP000600101">
    <property type="component" value="Unassembled WGS sequence"/>
</dbReference>
<dbReference type="GO" id="GO:0005737">
    <property type="term" value="C:cytoplasm"/>
    <property type="evidence" value="ECO:0007669"/>
    <property type="project" value="UniProtKB-SubCell"/>
</dbReference>
<name>A0A9X0QUP9_9PROT</name>
<dbReference type="EMBL" id="JACOMF010000002">
    <property type="protein sequence ID" value="MBC4014149.1"/>
    <property type="molecule type" value="Genomic_DNA"/>
</dbReference>
<keyword evidence="3" id="KW-0805">Transcription regulation</keyword>
<keyword evidence="2" id="KW-0963">Cytoplasm</keyword>
<dbReference type="FunFam" id="1.10.10.10:FF:000163">
    <property type="entry name" value="MarR family transcriptional regulator"/>
    <property type="match status" value="1"/>
</dbReference>
<evidence type="ECO:0000256" key="6">
    <source>
        <dbReference type="SAM" id="MobiDB-lite"/>
    </source>
</evidence>
<dbReference type="PANTHER" id="PTHR33164:SF5">
    <property type="entry name" value="ORGANIC HYDROPEROXIDE RESISTANCE TRANSCRIPTIONAL REGULATOR"/>
    <property type="match status" value="1"/>
</dbReference>
<dbReference type="InterPro" id="IPR000835">
    <property type="entry name" value="HTH_MarR-typ"/>
</dbReference>
<evidence type="ECO:0000256" key="4">
    <source>
        <dbReference type="ARBA" id="ARBA00023125"/>
    </source>
</evidence>
<keyword evidence="5" id="KW-0804">Transcription</keyword>
<dbReference type="PRINTS" id="PR00598">
    <property type="entry name" value="HTHMARR"/>
</dbReference>
<dbReference type="InterPro" id="IPR036390">
    <property type="entry name" value="WH_DNA-bd_sf"/>
</dbReference>
<dbReference type="InterPro" id="IPR039422">
    <property type="entry name" value="MarR/SlyA-like"/>
</dbReference>
<dbReference type="Pfam" id="PF22381">
    <property type="entry name" value="Staph_reg_Sar_Rot"/>
    <property type="match status" value="1"/>
</dbReference>
<evidence type="ECO:0000256" key="1">
    <source>
        <dbReference type="ARBA" id="ARBA00004496"/>
    </source>
</evidence>
<keyword evidence="4" id="KW-0238">DNA-binding</keyword>
<evidence type="ECO:0000256" key="5">
    <source>
        <dbReference type="ARBA" id="ARBA00023163"/>
    </source>
</evidence>
<dbReference type="InterPro" id="IPR036388">
    <property type="entry name" value="WH-like_DNA-bd_sf"/>
</dbReference>
<dbReference type="SMART" id="SM00347">
    <property type="entry name" value="HTH_MARR"/>
    <property type="match status" value="1"/>
</dbReference>
<comment type="caution">
    <text evidence="8">The sequence shown here is derived from an EMBL/GenBank/DDBJ whole genome shotgun (WGS) entry which is preliminary data.</text>
</comment>